<dbReference type="Proteomes" id="UP000242450">
    <property type="component" value="Chromosome 15"/>
</dbReference>
<dbReference type="EMBL" id="MKHE01000015">
    <property type="protein sequence ID" value="OWK07763.1"/>
    <property type="molecule type" value="Genomic_DNA"/>
</dbReference>
<gene>
    <name evidence="1" type="ORF">Celaphus_00008436</name>
</gene>
<reference evidence="1 2" key="1">
    <citation type="journal article" date="2018" name="Mol. Genet. Genomics">
        <title>The red deer Cervus elaphus genome CerEla1.0: sequencing, annotating, genes, and chromosomes.</title>
        <authorList>
            <person name="Bana N.A."/>
            <person name="Nyiri A."/>
            <person name="Nagy J."/>
            <person name="Frank K."/>
            <person name="Nagy T."/>
            <person name="Steger V."/>
            <person name="Schiller M."/>
            <person name="Lakatos P."/>
            <person name="Sugar L."/>
            <person name="Horn P."/>
            <person name="Barta E."/>
            <person name="Orosz L."/>
        </authorList>
    </citation>
    <scope>NUCLEOTIDE SEQUENCE [LARGE SCALE GENOMIC DNA]</scope>
    <source>
        <strain evidence="1">Hungarian</strain>
    </source>
</reference>
<evidence type="ECO:0000313" key="2">
    <source>
        <dbReference type="Proteomes" id="UP000242450"/>
    </source>
</evidence>
<name>A0A212CP61_CEREH</name>
<comment type="caution">
    <text evidence="1">The sequence shown here is derived from an EMBL/GenBank/DDBJ whole genome shotgun (WGS) entry which is preliminary data.</text>
</comment>
<accession>A0A212CP61</accession>
<dbReference type="AlphaFoldDB" id="A0A212CP61"/>
<proteinExistence type="predicted"/>
<sequence>MACALCQRRKLEKGIPFCKAVTLLLQLLPCSDLFLEETWWVGRNSWTEAVAVPEIWNPWERAMMGELILSLACGIAKHQYLALNEETPKDKRDMAVIEAVEAVYFQLRQLNMCTLQKSVCGILGETLLLLHKVETT</sequence>
<organism evidence="1 2">
    <name type="scientific">Cervus elaphus hippelaphus</name>
    <name type="common">European red deer</name>
    <dbReference type="NCBI Taxonomy" id="46360"/>
    <lineage>
        <taxon>Eukaryota</taxon>
        <taxon>Metazoa</taxon>
        <taxon>Chordata</taxon>
        <taxon>Craniata</taxon>
        <taxon>Vertebrata</taxon>
        <taxon>Euteleostomi</taxon>
        <taxon>Mammalia</taxon>
        <taxon>Eutheria</taxon>
        <taxon>Laurasiatheria</taxon>
        <taxon>Artiodactyla</taxon>
        <taxon>Ruminantia</taxon>
        <taxon>Pecora</taxon>
        <taxon>Cervidae</taxon>
        <taxon>Cervinae</taxon>
        <taxon>Cervus</taxon>
    </lineage>
</organism>
<evidence type="ECO:0000313" key="1">
    <source>
        <dbReference type="EMBL" id="OWK07763.1"/>
    </source>
</evidence>
<protein>
    <submittedName>
        <fullName evidence="1">Uncharacterized protein</fullName>
    </submittedName>
</protein>
<keyword evidence="2" id="KW-1185">Reference proteome</keyword>